<protein>
    <submittedName>
        <fullName evidence="1">Uncharacterized protein</fullName>
    </submittedName>
</protein>
<comment type="caution">
    <text evidence="1">The sequence shown here is derived from an EMBL/GenBank/DDBJ whole genome shotgun (WGS) entry which is preliminary data.</text>
</comment>
<evidence type="ECO:0000313" key="2">
    <source>
        <dbReference type="Proteomes" id="UP000636709"/>
    </source>
</evidence>
<accession>A0A835FSV8</accession>
<sequence length="78" mass="8833">METPQELGQVTIASLSQEQGAPLFQQRRSWWVAWRKCEAGEPAAEALLRRVAWGPRDSSNRDLLLHDPALNLHPDAKM</sequence>
<dbReference type="AlphaFoldDB" id="A0A835FSV8"/>
<proteinExistence type="predicted"/>
<gene>
    <name evidence="1" type="ORF">HU200_005460</name>
</gene>
<keyword evidence="2" id="KW-1185">Reference proteome</keyword>
<dbReference type="Proteomes" id="UP000636709">
    <property type="component" value="Unassembled WGS sequence"/>
</dbReference>
<organism evidence="1 2">
    <name type="scientific">Digitaria exilis</name>
    <dbReference type="NCBI Taxonomy" id="1010633"/>
    <lineage>
        <taxon>Eukaryota</taxon>
        <taxon>Viridiplantae</taxon>
        <taxon>Streptophyta</taxon>
        <taxon>Embryophyta</taxon>
        <taxon>Tracheophyta</taxon>
        <taxon>Spermatophyta</taxon>
        <taxon>Magnoliopsida</taxon>
        <taxon>Liliopsida</taxon>
        <taxon>Poales</taxon>
        <taxon>Poaceae</taxon>
        <taxon>PACMAD clade</taxon>
        <taxon>Panicoideae</taxon>
        <taxon>Panicodae</taxon>
        <taxon>Paniceae</taxon>
        <taxon>Anthephorinae</taxon>
        <taxon>Digitaria</taxon>
    </lineage>
</organism>
<dbReference type="EMBL" id="JACEFO010000373">
    <property type="protein sequence ID" value="KAF8772719.1"/>
    <property type="molecule type" value="Genomic_DNA"/>
</dbReference>
<evidence type="ECO:0000313" key="1">
    <source>
        <dbReference type="EMBL" id="KAF8772719.1"/>
    </source>
</evidence>
<reference evidence="1" key="1">
    <citation type="submission" date="2020-07" db="EMBL/GenBank/DDBJ databases">
        <title>Genome sequence and genetic diversity analysis of an under-domesticated orphan crop, white fonio (Digitaria exilis).</title>
        <authorList>
            <person name="Bennetzen J.L."/>
            <person name="Chen S."/>
            <person name="Ma X."/>
            <person name="Wang X."/>
            <person name="Yssel A.E.J."/>
            <person name="Chaluvadi S.R."/>
            <person name="Johnson M."/>
            <person name="Gangashetty P."/>
            <person name="Hamidou F."/>
            <person name="Sanogo M.D."/>
            <person name="Zwaenepoel A."/>
            <person name="Wallace J."/>
            <person name="Van De Peer Y."/>
            <person name="Van Deynze A."/>
        </authorList>
    </citation>
    <scope>NUCLEOTIDE SEQUENCE</scope>
    <source>
        <tissue evidence="1">Leaves</tissue>
    </source>
</reference>
<name>A0A835FSV8_9POAL</name>